<gene>
    <name evidence="1" type="ORF">PO878_13440</name>
</gene>
<dbReference type="KEGG" id="ima:PO878_13440"/>
<protein>
    <submittedName>
        <fullName evidence="1">Uncharacterized protein</fullName>
    </submittedName>
</protein>
<accession>A0AAE9YCY3</accession>
<dbReference type="RefSeq" id="WP_272735026.1">
    <property type="nucleotide sequence ID" value="NZ_CP116942.1"/>
</dbReference>
<sequence>MELARALVLDCQGRTTHTLVLEVDGTVTIRFHPGGAEARVDPRTRTVLTPSVTVPAGLLDEAAALRP</sequence>
<reference evidence="1" key="1">
    <citation type="submission" date="2023-01" db="EMBL/GenBank/DDBJ databases">
        <title>The diversity of Class Acidimicrobiia in South China Sea sediment environments and the proposal of Iamia marina sp. nov., a novel species of the genus Iamia.</title>
        <authorList>
            <person name="He Y."/>
            <person name="Tian X."/>
        </authorList>
    </citation>
    <scope>NUCLEOTIDE SEQUENCE</scope>
    <source>
        <strain evidence="1">DSM 19957</strain>
    </source>
</reference>
<proteinExistence type="predicted"/>
<dbReference type="AlphaFoldDB" id="A0AAE9YCY3"/>
<evidence type="ECO:0000313" key="2">
    <source>
        <dbReference type="Proteomes" id="UP001216390"/>
    </source>
</evidence>
<dbReference type="Proteomes" id="UP001216390">
    <property type="component" value="Chromosome"/>
</dbReference>
<name>A0AAE9YCY3_9ACTN</name>
<evidence type="ECO:0000313" key="1">
    <source>
        <dbReference type="EMBL" id="WCO65501.1"/>
    </source>
</evidence>
<keyword evidence="2" id="KW-1185">Reference proteome</keyword>
<dbReference type="EMBL" id="CP116942">
    <property type="protein sequence ID" value="WCO65501.1"/>
    <property type="molecule type" value="Genomic_DNA"/>
</dbReference>
<organism evidence="1 2">
    <name type="scientific">Iamia majanohamensis</name>
    <dbReference type="NCBI Taxonomy" id="467976"/>
    <lineage>
        <taxon>Bacteria</taxon>
        <taxon>Bacillati</taxon>
        <taxon>Actinomycetota</taxon>
        <taxon>Acidimicrobiia</taxon>
        <taxon>Acidimicrobiales</taxon>
        <taxon>Iamiaceae</taxon>
        <taxon>Iamia</taxon>
    </lineage>
</organism>